<evidence type="ECO:0000256" key="3">
    <source>
        <dbReference type="ARBA" id="ARBA00022448"/>
    </source>
</evidence>
<dbReference type="PANTHER" id="PTHR32552">
    <property type="entry name" value="FERRICHROME IRON RECEPTOR-RELATED"/>
    <property type="match status" value="1"/>
</dbReference>
<dbReference type="Gene3D" id="2.170.130.10">
    <property type="entry name" value="TonB-dependent receptor, plug domain"/>
    <property type="match status" value="1"/>
</dbReference>
<dbReference type="SUPFAM" id="SSF56935">
    <property type="entry name" value="Porins"/>
    <property type="match status" value="1"/>
</dbReference>
<dbReference type="GO" id="GO:0009279">
    <property type="term" value="C:cell outer membrane"/>
    <property type="evidence" value="ECO:0007669"/>
    <property type="project" value="UniProtKB-SubCell"/>
</dbReference>
<dbReference type="Gene3D" id="2.40.170.20">
    <property type="entry name" value="TonB-dependent receptor, beta-barrel domain"/>
    <property type="match status" value="1"/>
</dbReference>
<reference evidence="19 20" key="1">
    <citation type="submission" date="2020-07" db="EMBL/GenBank/DDBJ databases">
        <title>Genomic Encyclopedia of Type Strains, Phase IV (KMG-V): Genome sequencing to study the core and pangenomes of soil and plant-associated prokaryotes.</title>
        <authorList>
            <person name="Whitman W."/>
        </authorList>
    </citation>
    <scope>NUCLEOTIDE SEQUENCE [LARGE SCALE GENOMIC DNA]</scope>
    <source>
        <strain evidence="19 20">SAS40</strain>
    </source>
</reference>
<evidence type="ECO:0000259" key="18">
    <source>
        <dbReference type="Pfam" id="PF07715"/>
    </source>
</evidence>
<dbReference type="EMBL" id="JACBYR010000001">
    <property type="protein sequence ID" value="NYE83283.1"/>
    <property type="molecule type" value="Genomic_DNA"/>
</dbReference>
<dbReference type="CDD" id="cd01347">
    <property type="entry name" value="ligand_gated_channel"/>
    <property type="match status" value="1"/>
</dbReference>
<dbReference type="InterPro" id="IPR039426">
    <property type="entry name" value="TonB-dep_rcpt-like"/>
</dbReference>
<dbReference type="GO" id="GO:0015344">
    <property type="term" value="F:siderophore uptake transmembrane transporter activity"/>
    <property type="evidence" value="ECO:0007669"/>
    <property type="project" value="TreeGrafter"/>
</dbReference>
<keyword evidence="6 14" id="KW-0812">Transmembrane</keyword>
<dbReference type="PROSITE" id="PS52016">
    <property type="entry name" value="TONB_DEPENDENT_REC_3"/>
    <property type="match status" value="1"/>
</dbReference>
<keyword evidence="5" id="KW-0410">Iron transport</keyword>
<evidence type="ECO:0000256" key="4">
    <source>
        <dbReference type="ARBA" id="ARBA00022452"/>
    </source>
</evidence>
<evidence type="ECO:0000256" key="11">
    <source>
        <dbReference type="ARBA" id="ARBA00023136"/>
    </source>
</evidence>
<dbReference type="Proteomes" id="UP000542125">
    <property type="component" value="Unassembled WGS sequence"/>
</dbReference>
<organism evidence="19 20">
    <name type="scientific">Pigmentiphaga litoralis</name>
    <dbReference type="NCBI Taxonomy" id="516702"/>
    <lineage>
        <taxon>Bacteria</taxon>
        <taxon>Pseudomonadati</taxon>
        <taxon>Pseudomonadota</taxon>
        <taxon>Betaproteobacteria</taxon>
        <taxon>Burkholderiales</taxon>
        <taxon>Alcaligenaceae</taxon>
        <taxon>Pigmentiphaga</taxon>
    </lineage>
</organism>
<sequence>MTTTKVRAGIALPVMCFGVAVAPSLQAADAPAVLAPVVVTTSRTEALLKDVPASASVVDGETMRDMRPQINLSESLGAVPGLQIQNRQNYAQDLQISIRGFGARSTFGIRGLRVYVDGIPATLPDGQGQTSNIDISSADRVEILRGPFSALYGNSSGGVMQVFTQDGKGPPTLGASFSAGSYGTWRYGLKATGEVGTAGRAGQFDYVLDVNRMTTEGYRDHSAARKNLANARLGWRLDDDSTLTMTLNSVDLTAQDPLGLTRGQFDTSPGSAALAQQYNTRKTVSQTQGGLLYERRIDADNDFRAMLYYGSRSTTQYQSIPPAAQLNPTQAGGVIDLDRDYGGADVRWTHRRTMGGRPVVLIAGLAYDSLAERRKGYNNFTGTGAQQVVGVMGALRRDEDNTVSNLDPYVQASWQFLDKWTLEGGLRYSTIRFKSDDNYIVGVNGNDSGSTRFRKALPVASLRYAATDTLNLYATAGRGFETPTLNELSYRPDQTPGLNFALQPATNTTVEVGAKSTVAGGLLTAALFRTTTDDEIVTASNNNGRATFQNAGRTRRQGVELGWDGYFYDQWRAQVAYTWLDAQYRDTVCAVAPCATPAITSGARMPGVARQSAFASVGWVPPKGFRATVEGRYLSKVFVDDRNTDASPSYMVAALAAGYVTSAGPWRLNLSARVDNLFDRRYAGSVIVNESNGRYFEPAPGRNWMVGGGATYTF</sequence>
<evidence type="ECO:0000256" key="14">
    <source>
        <dbReference type="PROSITE-ProRule" id="PRU01360"/>
    </source>
</evidence>
<protein>
    <submittedName>
        <fullName evidence="19">Iron complex outermembrane receptor protein</fullName>
    </submittedName>
</protein>
<evidence type="ECO:0000256" key="6">
    <source>
        <dbReference type="ARBA" id="ARBA00022692"/>
    </source>
</evidence>
<evidence type="ECO:0000259" key="17">
    <source>
        <dbReference type="Pfam" id="PF00593"/>
    </source>
</evidence>
<evidence type="ECO:0000256" key="2">
    <source>
        <dbReference type="ARBA" id="ARBA00009810"/>
    </source>
</evidence>
<gene>
    <name evidence="19" type="ORF">FHW18_002554</name>
</gene>
<dbReference type="PANTHER" id="PTHR32552:SF68">
    <property type="entry name" value="FERRICHROME OUTER MEMBRANE TRANSPORTER_PHAGE RECEPTOR"/>
    <property type="match status" value="1"/>
</dbReference>
<evidence type="ECO:0000256" key="16">
    <source>
        <dbReference type="SAM" id="SignalP"/>
    </source>
</evidence>
<evidence type="ECO:0000256" key="7">
    <source>
        <dbReference type="ARBA" id="ARBA00022729"/>
    </source>
</evidence>
<dbReference type="Pfam" id="PF07715">
    <property type="entry name" value="Plug"/>
    <property type="match status" value="1"/>
</dbReference>
<evidence type="ECO:0000256" key="8">
    <source>
        <dbReference type="ARBA" id="ARBA00023004"/>
    </source>
</evidence>
<name>A0A7Y9IUN0_9BURK</name>
<evidence type="ECO:0000256" key="10">
    <source>
        <dbReference type="ARBA" id="ARBA00023077"/>
    </source>
</evidence>
<comment type="subcellular location">
    <subcellularLocation>
        <location evidence="1 14">Cell outer membrane</location>
        <topology evidence="1 14">Multi-pass membrane protein</topology>
    </subcellularLocation>
</comment>
<evidence type="ECO:0000256" key="1">
    <source>
        <dbReference type="ARBA" id="ARBA00004571"/>
    </source>
</evidence>
<evidence type="ECO:0000256" key="5">
    <source>
        <dbReference type="ARBA" id="ARBA00022496"/>
    </source>
</evidence>
<keyword evidence="11 14" id="KW-0472">Membrane</keyword>
<keyword evidence="10 15" id="KW-0798">TonB box</keyword>
<dbReference type="InterPro" id="IPR012910">
    <property type="entry name" value="Plug_dom"/>
</dbReference>
<keyword evidence="13 14" id="KW-0998">Cell outer membrane</keyword>
<keyword evidence="7 16" id="KW-0732">Signal</keyword>
<evidence type="ECO:0000256" key="9">
    <source>
        <dbReference type="ARBA" id="ARBA00023065"/>
    </source>
</evidence>
<evidence type="ECO:0000256" key="12">
    <source>
        <dbReference type="ARBA" id="ARBA00023170"/>
    </source>
</evidence>
<proteinExistence type="inferred from homology"/>
<feature type="domain" description="TonB-dependent receptor plug" evidence="18">
    <location>
        <begin position="49"/>
        <end position="159"/>
    </location>
</feature>
<keyword evidence="4 14" id="KW-1134">Transmembrane beta strand</keyword>
<feature type="signal peptide" evidence="16">
    <location>
        <begin position="1"/>
        <end position="27"/>
    </location>
</feature>
<dbReference type="Pfam" id="PF00593">
    <property type="entry name" value="TonB_dep_Rec_b-barrel"/>
    <property type="match status" value="1"/>
</dbReference>
<keyword evidence="8" id="KW-0408">Iron</keyword>
<feature type="domain" description="TonB-dependent receptor-like beta-barrel" evidence="17">
    <location>
        <begin position="234"/>
        <end position="677"/>
    </location>
</feature>
<keyword evidence="12 19" id="KW-0675">Receptor</keyword>
<evidence type="ECO:0000313" key="19">
    <source>
        <dbReference type="EMBL" id="NYE83283.1"/>
    </source>
</evidence>
<evidence type="ECO:0000256" key="15">
    <source>
        <dbReference type="RuleBase" id="RU003357"/>
    </source>
</evidence>
<dbReference type="AlphaFoldDB" id="A0A7Y9IUN0"/>
<evidence type="ECO:0000313" key="20">
    <source>
        <dbReference type="Proteomes" id="UP000542125"/>
    </source>
</evidence>
<keyword evidence="3 14" id="KW-0813">Transport</keyword>
<feature type="chain" id="PRO_5030750317" evidence="16">
    <location>
        <begin position="28"/>
        <end position="714"/>
    </location>
</feature>
<dbReference type="InterPro" id="IPR037066">
    <property type="entry name" value="Plug_dom_sf"/>
</dbReference>
<evidence type="ECO:0000256" key="13">
    <source>
        <dbReference type="ARBA" id="ARBA00023237"/>
    </source>
</evidence>
<dbReference type="InterPro" id="IPR000531">
    <property type="entry name" value="Beta-barrel_TonB"/>
</dbReference>
<accession>A0A7Y9IUN0</accession>
<keyword evidence="20" id="KW-1185">Reference proteome</keyword>
<keyword evidence="9" id="KW-0406">Ion transport</keyword>
<comment type="caution">
    <text evidence="19">The sequence shown here is derived from an EMBL/GenBank/DDBJ whole genome shotgun (WGS) entry which is preliminary data.</text>
</comment>
<dbReference type="InterPro" id="IPR036942">
    <property type="entry name" value="Beta-barrel_TonB_sf"/>
</dbReference>
<comment type="similarity">
    <text evidence="2 14 15">Belongs to the TonB-dependent receptor family.</text>
</comment>